<reference evidence="3" key="1">
    <citation type="submission" date="2019-05" db="EMBL/GenBank/DDBJ databases">
        <title>Flavobacterium profundi sp. nov., isolated from a deep-sea seamount.</title>
        <authorList>
            <person name="Zhang D.-C."/>
        </authorList>
    </citation>
    <scope>NUCLEOTIDE SEQUENCE [LARGE SCALE GENOMIC DNA]</scope>
    <source>
        <strain evidence="3">EC11</strain>
    </source>
</reference>
<evidence type="ECO:0000313" key="2">
    <source>
        <dbReference type="EMBL" id="NHN26496.1"/>
    </source>
</evidence>
<feature type="chain" id="PRO_5045421296" evidence="1">
    <location>
        <begin position="22"/>
        <end position="128"/>
    </location>
</feature>
<organism evidence="2 3">
    <name type="scientific">Flavobacterium jejuense</name>
    <dbReference type="NCBI Taxonomy" id="1544455"/>
    <lineage>
        <taxon>Bacteria</taxon>
        <taxon>Pseudomonadati</taxon>
        <taxon>Bacteroidota</taxon>
        <taxon>Flavobacteriia</taxon>
        <taxon>Flavobacteriales</taxon>
        <taxon>Flavobacteriaceae</taxon>
        <taxon>Flavobacterium</taxon>
    </lineage>
</organism>
<reference evidence="2 3" key="2">
    <citation type="submission" date="2020-02" db="EMBL/GenBank/DDBJ databases">
        <title>Flavobacterium profundi sp. nov., isolated from a deep-sea seamount.</title>
        <authorList>
            <person name="Zhang D.-C."/>
        </authorList>
    </citation>
    <scope>NUCLEOTIDE SEQUENCE [LARGE SCALE GENOMIC DNA]</scope>
    <source>
        <strain evidence="2 3">EC11</strain>
    </source>
</reference>
<sequence length="128" mass="15268">MNKVKIIFLLLICVLPLITFTQIDNTNCDLLHNGTFIYFYNNEKIKVTINENNHTEYHENGKYVIHSKLFWINDCEFVATCVKTTIPKPFYRVDDQMHVKVNRIYKNEIYFTSSINRNEWSGKLVRID</sequence>
<accession>A0ABX0ISF8</accession>
<dbReference type="Proteomes" id="UP000817854">
    <property type="component" value="Unassembled WGS sequence"/>
</dbReference>
<keyword evidence="3" id="KW-1185">Reference proteome</keyword>
<proteinExistence type="predicted"/>
<dbReference type="EMBL" id="VEVQ02000007">
    <property type="protein sequence ID" value="NHN26496.1"/>
    <property type="molecule type" value="Genomic_DNA"/>
</dbReference>
<evidence type="ECO:0000256" key="1">
    <source>
        <dbReference type="SAM" id="SignalP"/>
    </source>
</evidence>
<name>A0ABX0ISF8_9FLAO</name>
<keyword evidence="1" id="KW-0732">Signal</keyword>
<comment type="caution">
    <text evidence="2">The sequence shown here is derived from an EMBL/GenBank/DDBJ whole genome shotgun (WGS) entry which is preliminary data.</text>
</comment>
<protein>
    <submittedName>
        <fullName evidence="2">Uncharacterized protein</fullName>
    </submittedName>
</protein>
<evidence type="ECO:0000313" key="3">
    <source>
        <dbReference type="Proteomes" id="UP000817854"/>
    </source>
</evidence>
<dbReference type="RefSeq" id="WP_140962818.1">
    <property type="nucleotide sequence ID" value="NZ_VEVQ02000007.1"/>
</dbReference>
<gene>
    <name evidence="2" type="ORF">FIA58_012490</name>
</gene>
<feature type="signal peptide" evidence="1">
    <location>
        <begin position="1"/>
        <end position="21"/>
    </location>
</feature>